<dbReference type="Proteomes" id="UP001500893">
    <property type="component" value="Unassembled WGS sequence"/>
</dbReference>
<name>A0ABP6NR22_9ACTN</name>
<evidence type="ECO:0000256" key="2">
    <source>
        <dbReference type="ARBA" id="ARBA00023015"/>
    </source>
</evidence>
<evidence type="ECO:0000259" key="5">
    <source>
        <dbReference type="PROSITE" id="PS50931"/>
    </source>
</evidence>
<evidence type="ECO:0000256" key="4">
    <source>
        <dbReference type="ARBA" id="ARBA00023163"/>
    </source>
</evidence>
<dbReference type="PANTHER" id="PTHR30346:SF29">
    <property type="entry name" value="LYSR SUBSTRATE-BINDING"/>
    <property type="match status" value="1"/>
</dbReference>
<dbReference type="Pfam" id="PF00126">
    <property type="entry name" value="HTH_1"/>
    <property type="match status" value="1"/>
</dbReference>
<keyword evidence="4" id="KW-0804">Transcription</keyword>
<evidence type="ECO:0000313" key="7">
    <source>
        <dbReference type="Proteomes" id="UP001500893"/>
    </source>
</evidence>
<organism evidence="6 7">
    <name type="scientific">Streptomyces rameus</name>
    <dbReference type="NCBI Taxonomy" id="68261"/>
    <lineage>
        <taxon>Bacteria</taxon>
        <taxon>Bacillati</taxon>
        <taxon>Actinomycetota</taxon>
        <taxon>Actinomycetes</taxon>
        <taxon>Kitasatosporales</taxon>
        <taxon>Streptomycetaceae</taxon>
        <taxon>Streptomyces</taxon>
    </lineage>
</organism>
<dbReference type="Gene3D" id="3.40.190.10">
    <property type="entry name" value="Periplasmic binding protein-like II"/>
    <property type="match status" value="2"/>
</dbReference>
<sequence length="330" mass="34856">MRATLVHLDRCDKRRFRKPALRSPHTDCHTAVVDLTVWRAFVTVCRVGSLSAAAAELNHTQSAVSRQIAGLERQLGVPLVERHARGVRPTPAGEVFRRHALATLNEADRTVRAVRDVCNGVCDRPLAIGATPSLAAGIVPEALRGLLRQAGPVRWSLLPGLSAQLHGRVIAGDLDIAVVTDAPPGLAADPRVDRRFLGLDEMVVVLPAGHSLAGCGPVRIQALADETWVEDNDGSAALLRQHAARAGVSARIDLTAADLPGKLALVATGHAIALIPGVMTCALRADVTTTPLVGPPTRGIFAITPRRDPHPCAVPLLDQLTTAFASVHPA</sequence>
<comment type="caution">
    <text evidence="6">The sequence shown here is derived from an EMBL/GenBank/DDBJ whole genome shotgun (WGS) entry which is preliminary data.</text>
</comment>
<keyword evidence="2" id="KW-0805">Transcription regulation</keyword>
<protein>
    <submittedName>
        <fullName evidence="6">LysR family transcriptional regulator</fullName>
    </submittedName>
</protein>
<dbReference type="SUPFAM" id="SSF53850">
    <property type="entry name" value="Periplasmic binding protein-like II"/>
    <property type="match status" value="1"/>
</dbReference>
<dbReference type="InterPro" id="IPR000847">
    <property type="entry name" value="LysR_HTH_N"/>
</dbReference>
<evidence type="ECO:0000256" key="1">
    <source>
        <dbReference type="ARBA" id="ARBA00009437"/>
    </source>
</evidence>
<accession>A0ABP6NR22</accession>
<reference evidence="7" key="1">
    <citation type="journal article" date="2019" name="Int. J. Syst. Evol. Microbiol.">
        <title>The Global Catalogue of Microorganisms (GCM) 10K type strain sequencing project: providing services to taxonomists for standard genome sequencing and annotation.</title>
        <authorList>
            <consortium name="The Broad Institute Genomics Platform"/>
            <consortium name="The Broad Institute Genome Sequencing Center for Infectious Disease"/>
            <person name="Wu L."/>
            <person name="Ma J."/>
        </authorList>
    </citation>
    <scope>NUCLEOTIDE SEQUENCE [LARGE SCALE GENOMIC DNA]</scope>
    <source>
        <strain evidence="7">JCM 11574</strain>
    </source>
</reference>
<dbReference type="Gene3D" id="1.10.10.10">
    <property type="entry name" value="Winged helix-like DNA-binding domain superfamily/Winged helix DNA-binding domain"/>
    <property type="match status" value="1"/>
</dbReference>
<dbReference type="EMBL" id="BAAAVM010000085">
    <property type="protein sequence ID" value="GAA3155928.1"/>
    <property type="molecule type" value="Genomic_DNA"/>
</dbReference>
<dbReference type="InterPro" id="IPR005119">
    <property type="entry name" value="LysR_subst-bd"/>
</dbReference>
<dbReference type="InterPro" id="IPR036390">
    <property type="entry name" value="WH_DNA-bd_sf"/>
</dbReference>
<keyword evidence="7" id="KW-1185">Reference proteome</keyword>
<feature type="domain" description="HTH lysR-type" evidence="5">
    <location>
        <begin position="33"/>
        <end position="90"/>
    </location>
</feature>
<dbReference type="PROSITE" id="PS50931">
    <property type="entry name" value="HTH_LYSR"/>
    <property type="match status" value="1"/>
</dbReference>
<keyword evidence="3" id="KW-0238">DNA-binding</keyword>
<gene>
    <name evidence="6" type="ORF">GCM10010521_49790</name>
</gene>
<dbReference type="PANTHER" id="PTHR30346">
    <property type="entry name" value="TRANSCRIPTIONAL DUAL REGULATOR HCAR-RELATED"/>
    <property type="match status" value="1"/>
</dbReference>
<dbReference type="InterPro" id="IPR036388">
    <property type="entry name" value="WH-like_DNA-bd_sf"/>
</dbReference>
<proteinExistence type="inferred from homology"/>
<evidence type="ECO:0000313" key="6">
    <source>
        <dbReference type="EMBL" id="GAA3155928.1"/>
    </source>
</evidence>
<comment type="similarity">
    <text evidence="1">Belongs to the LysR transcriptional regulatory family.</text>
</comment>
<dbReference type="SUPFAM" id="SSF46785">
    <property type="entry name" value="Winged helix' DNA-binding domain"/>
    <property type="match status" value="1"/>
</dbReference>
<evidence type="ECO:0000256" key="3">
    <source>
        <dbReference type="ARBA" id="ARBA00023125"/>
    </source>
</evidence>
<dbReference type="Pfam" id="PF03466">
    <property type="entry name" value="LysR_substrate"/>
    <property type="match status" value="1"/>
</dbReference>
<dbReference type="PRINTS" id="PR00039">
    <property type="entry name" value="HTHLYSR"/>
</dbReference>